<comment type="subcellular location">
    <subcellularLocation>
        <location evidence="1">Membrane</location>
        <topology evidence="1">Single-pass membrane protein</topology>
    </subcellularLocation>
</comment>
<dbReference type="AlphaFoldDB" id="A0A6J8DKJ3"/>
<organism evidence="9 10">
    <name type="scientific">Mytilus coruscus</name>
    <name type="common">Sea mussel</name>
    <dbReference type="NCBI Taxonomy" id="42192"/>
    <lineage>
        <taxon>Eukaryota</taxon>
        <taxon>Metazoa</taxon>
        <taxon>Spiralia</taxon>
        <taxon>Lophotrochozoa</taxon>
        <taxon>Mollusca</taxon>
        <taxon>Bivalvia</taxon>
        <taxon>Autobranchia</taxon>
        <taxon>Pteriomorphia</taxon>
        <taxon>Mytilida</taxon>
        <taxon>Mytiloidea</taxon>
        <taxon>Mytilidae</taxon>
        <taxon>Mytilinae</taxon>
        <taxon>Mytilus</taxon>
    </lineage>
</organism>
<keyword evidence="4 8" id="KW-0808">Transferase</keyword>
<dbReference type="OrthoDB" id="6285242at2759"/>
<sequence>MIAETVASLFDTAARDNIEVLDIGAGTSLLATQKKIDALELSIGMLNLSRKRNLYRNYYNCYLTNDAIPDVKDGKVVITRRANYGEPEYEQSIRTVMEELEVHGKWKKTLEIPVPNYCFDNNYIESCSGTVHIFSAVAQAKKDLSLIEFIVLNVLDGSINSNCDCCIYGDNELYVHRVNAIVKETYTQNSKFIIYIAKQYQCSVQQIHFKMKKIQLVGNIESCNFSHSVHSVIYPAVKENEFAICTKIAYNYLNPLHLIEWFEYQKMMSVDTVLISLQNINEDAYTVFRYYEREGIAKLISFPSKLPGEIDRGFEMHRWHYHQSTHDEQVAVYSCKEILQGFAFVAVVDFDEFIVHPRFLAYPDILVSELLPLYPDAAAFTLNASFFITDWGVSGVAPLLTSKYIRRSNPLFHRFKNIYLPNRTDTMDTHTAWPREGYRRILLRSHNVLLHHYRKCKRSDNISDECVTFSRNTDTKMIKIMPSLYEKVVPVTRRCGLPFG</sequence>
<protein>
    <recommendedName>
        <fullName evidence="8">Glycosyltransferase family 92 protein</fullName>
        <ecNumber evidence="8">2.4.1.-</ecNumber>
    </recommendedName>
</protein>
<accession>A0A6J8DKJ3</accession>
<evidence type="ECO:0000256" key="8">
    <source>
        <dbReference type="RuleBase" id="RU366017"/>
    </source>
</evidence>
<evidence type="ECO:0000313" key="9">
    <source>
        <dbReference type="EMBL" id="CAC5408639.1"/>
    </source>
</evidence>
<keyword evidence="7" id="KW-0472">Membrane</keyword>
<keyword evidence="6" id="KW-1133">Transmembrane helix</keyword>
<dbReference type="Pfam" id="PF01697">
    <property type="entry name" value="Glyco_transf_92"/>
    <property type="match status" value="1"/>
</dbReference>
<evidence type="ECO:0000256" key="1">
    <source>
        <dbReference type="ARBA" id="ARBA00004167"/>
    </source>
</evidence>
<evidence type="ECO:0000256" key="4">
    <source>
        <dbReference type="ARBA" id="ARBA00022679"/>
    </source>
</evidence>
<evidence type="ECO:0000256" key="3">
    <source>
        <dbReference type="ARBA" id="ARBA00022676"/>
    </source>
</evidence>
<keyword evidence="5" id="KW-0812">Transmembrane</keyword>
<keyword evidence="3 8" id="KW-0328">Glycosyltransferase</keyword>
<gene>
    <name evidence="9" type="ORF">MCOR_42008</name>
</gene>
<dbReference type="EMBL" id="CACVKT020007579">
    <property type="protein sequence ID" value="CAC5408639.1"/>
    <property type="molecule type" value="Genomic_DNA"/>
</dbReference>
<dbReference type="GO" id="GO:0016020">
    <property type="term" value="C:membrane"/>
    <property type="evidence" value="ECO:0007669"/>
    <property type="project" value="UniProtKB-SubCell"/>
</dbReference>
<keyword evidence="10" id="KW-1185">Reference proteome</keyword>
<dbReference type="PANTHER" id="PTHR21461:SF69">
    <property type="entry name" value="GLYCOSYLTRANSFERASE FAMILY 92 PROTEIN"/>
    <property type="match status" value="1"/>
</dbReference>
<comment type="similarity">
    <text evidence="2 8">Belongs to the glycosyltransferase 92 family.</text>
</comment>
<reference evidence="9 10" key="1">
    <citation type="submission" date="2020-06" db="EMBL/GenBank/DDBJ databases">
        <authorList>
            <person name="Li R."/>
            <person name="Bekaert M."/>
        </authorList>
    </citation>
    <scope>NUCLEOTIDE SEQUENCE [LARGE SCALE GENOMIC DNA]</scope>
    <source>
        <strain evidence="10">wild</strain>
    </source>
</reference>
<name>A0A6J8DKJ3_MYTCO</name>
<evidence type="ECO:0000313" key="10">
    <source>
        <dbReference type="Proteomes" id="UP000507470"/>
    </source>
</evidence>
<proteinExistence type="inferred from homology"/>
<evidence type="ECO:0000256" key="6">
    <source>
        <dbReference type="ARBA" id="ARBA00022989"/>
    </source>
</evidence>
<dbReference type="GO" id="GO:0016757">
    <property type="term" value="F:glycosyltransferase activity"/>
    <property type="evidence" value="ECO:0007669"/>
    <property type="project" value="UniProtKB-UniRule"/>
</dbReference>
<evidence type="ECO:0000256" key="7">
    <source>
        <dbReference type="ARBA" id="ARBA00023136"/>
    </source>
</evidence>
<dbReference type="GO" id="GO:0005737">
    <property type="term" value="C:cytoplasm"/>
    <property type="evidence" value="ECO:0007669"/>
    <property type="project" value="TreeGrafter"/>
</dbReference>
<evidence type="ECO:0000256" key="5">
    <source>
        <dbReference type="ARBA" id="ARBA00022692"/>
    </source>
</evidence>
<evidence type="ECO:0000256" key="2">
    <source>
        <dbReference type="ARBA" id="ARBA00007647"/>
    </source>
</evidence>
<dbReference type="Proteomes" id="UP000507470">
    <property type="component" value="Unassembled WGS sequence"/>
</dbReference>
<dbReference type="EC" id="2.4.1.-" evidence="8"/>
<dbReference type="PANTHER" id="PTHR21461">
    <property type="entry name" value="GLYCOSYLTRANSFERASE FAMILY 92 PROTEIN"/>
    <property type="match status" value="1"/>
</dbReference>
<dbReference type="InterPro" id="IPR008166">
    <property type="entry name" value="Glyco_transf_92"/>
</dbReference>